<feature type="binding site" evidence="1">
    <location>
        <position position="282"/>
    </location>
    <ligand>
        <name>Zn(2+)</name>
        <dbReference type="ChEBI" id="CHEBI:29105"/>
        <note>catalytic</note>
    </ligand>
</feature>
<dbReference type="EC" id="3.4.24.-" evidence="2"/>
<dbReference type="EMBL" id="OU015566">
    <property type="protein sequence ID" value="CAG5105228.1"/>
    <property type="molecule type" value="Genomic_DNA"/>
</dbReference>
<keyword evidence="1 2" id="KW-0645">Protease</keyword>
<keyword evidence="5" id="KW-1185">Reference proteome</keyword>
<feature type="active site" evidence="1">
    <location>
        <position position="273"/>
    </location>
</feature>
<dbReference type="PANTHER" id="PTHR10127:SF850">
    <property type="entry name" value="METALLOENDOPEPTIDASE"/>
    <property type="match status" value="1"/>
</dbReference>
<dbReference type="InterPro" id="IPR024079">
    <property type="entry name" value="MetalloPept_cat_dom_sf"/>
</dbReference>
<evidence type="ECO:0000256" key="1">
    <source>
        <dbReference type="PROSITE-ProRule" id="PRU01211"/>
    </source>
</evidence>
<keyword evidence="1 2" id="KW-0378">Hydrolase</keyword>
<comment type="caution">
    <text evidence="1">Lacks conserved residue(s) required for the propagation of feature annotation.</text>
</comment>
<proteinExistence type="predicted"/>
<feature type="binding site" evidence="1">
    <location>
        <position position="276"/>
    </location>
    <ligand>
        <name>Zn(2+)</name>
        <dbReference type="ChEBI" id="CHEBI:29105"/>
        <note>catalytic</note>
    </ligand>
</feature>
<gene>
    <name evidence="4" type="ORF">OKIOD_LOCUS10706</name>
</gene>
<feature type="binding site" evidence="1">
    <location>
        <position position="272"/>
    </location>
    <ligand>
        <name>Zn(2+)</name>
        <dbReference type="ChEBI" id="CHEBI:29105"/>
        <note>catalytic</note>
    </ligand>
</feature>
<keyword evidence="1 2" id="KW-0482">Metalloprotease</keyword>
<dbReference type="PROSITE" id="PS51864">
    <property type="entry name" value="ASTACIN"/>
    <property type="match status" value="1"/>
</dbReference>
<organism evidence="4 5">
    <name type="scientific">Oikopleura dioica</name>
    <name type="common">Tunicate</name>
    <dbReference type="NCBI Taxonomy" id="34765"/>
    <lineage>
        <taxon>Eukaryota</taxon>
        <taxon>Metazoa</taxon>
        <taxon>Chordata</taxon>
        <taxon>Tunicata</taxon>
        <taxon>Appendicularia</taxon>
        <taxon>Copelata</taxon>
        <taxon>Oikopleuridae</taxon>
        <taxon>Oikopleura</taxon>
    </lineage>
</organism>
<sequence length="477" mass="55341">MRGYAETLKKRAHDIHYNQMCSLRKNSKTLENKSFPVPMSCRDYEHLCKFGLVVEKDRVKTDGRRCECADPFKVHEGIQRSTEVIDENFFFGDMKIFSDGKIEEQFVCNLWAKNYERYKNENMERKINMPESIGGNRCNLRANPMMANLWDDYYCDGGYLIPYEFSEQFPFFEEKRTITREINKVKEILKNNTQIRLTPVNEFLRKTGLKDAFADRSINEMNCKNTTHMCHKITFSNNGMACSSLVGKNGGMMAHSIDLGAKYCHTPINILHELLHAFSFMHEHTRPDRDDYIIMHPENYPERFAHNFAILPTEQFNAEAKSYFDFDSIMLYSPSAGSTGGPTWEPRSGNWEMSSNDHIMSPGDIETLNSLYPKKFDDFCYKPNFEPPTVQPTPPRPAYVPCPIPDFKNNHEARKDEEIAKICKNDCRRFYRNQCTGPSGYSGYSSNYRCDPCLLQDLTENSNCKTSCCAKIQNIFQ</sequence>
<evidence type="ECO:0000259" key="3">
    <source>
        <dbReference type="PROSITE" id="PS51864"/>
    </source>
</evidence>
<keyword evidence="1 2" id="KW-0479">Metal-binding</keyword>
<evidence type="ECO:0000313" key="5">
    <source>
        <dbReference type="Proteomes" id="UP001158576"/>
    </source>
</evidence>
<dbReference type="Proteomes" id="UP001158576">
    <property type="component" value="Chromosome 1"/>
</dbReference>
<reference evidence="4 5" key="1">
    <citation type="submission" date="2021-04" db="EMBL/GenBank/DDBJ databases">
        <authorList>
            <person name="Bliznina A."/>
        </authorList>
    </citation>
    <scope>NUCLEOTIDE SEQUENCE [LARGE SCALE GENOMIC DNA]</scope>
</reference>
<dbReference type="Pfam" id="PF01400">
    <property type="entry name" value="Astacin"/>
    <property type="match status" value="1"/>
</dbReference>
<evidence type="ECO:0000256" key="2">
    <source>
        <dbReference type="RuleBase" id="RU361183"/>
    </source>
</evidence>
<dbReference type="PANTHER" id="PTHR10127">
    <property type="entry name" value="DISCOIDIN, CUB, EGF, LAMININ , AND ZINC METALLOPROTEASE DOMAIN CONTAINING"/>
    <property type="match status" value="1"/>
</dbReference>
<keyword evidence="1 2" id="KW-0862">Zinc</keyword>
<accession>A0ABN7SUT7</accession>
<name>A0ABN7SUT7_OIKDI</name>
<protein>
    <recommendedName>
        <fullName evidence="2">Metalloendopeptidase</fullName>
        <ecNumber evidence="2">3.4.24.-</ecNumber>
    </recommendedName>
</protein>
<dbReference type="Gene3D" id="3.40.390.10">
    <property type="entry name" value="Collagenase (Catalytic Domain)"/>
    <property type="match status" value="1"/>
</dbReference>
<dbReference type="InterPro" id="IPR001506">
    <property type="entry name" value="Peptidase_M12A"/>
</dbReference>
<dbReference type="PRINTS" id="PR00480">
    <property type="entry name" value="ASTACIN"/>
</dbReference>
<feature type="domain" description="Peptidase M12A" evidence="3">
    <location>
        <begin position="141"/>
        <end position="381"/>
    </location>
</feature>
<dbReference type="SUPFAM" id="SSF55486">
    <property type="entry name" value="Metalloproteases ('zincins'), catalytic domain"/>
    <property type="match status" value="1"/>
</dbReference>
<evidence type="ECO:0000313" key="4">
    <source>
        <dbReference type="EMBL" id="CAG5105228.1"/>
    </source>
</evidence>
<comment type="cofactor">
    <cofactor evidence="1 2">
        <name>Zn(2+)</name>
        <dbReference type="ChEBI" id="CHEBI:29105"/>
    </cofactor>
    <text evidence="1 2">Binds 1 zinc ion per subunit.</text>
</comment>